<dbReference type="OrthoDB" id="370725at2"/>
<reference evidence="6 7" key="1">
    <citation type="submission" date="2019-02" db="EMBL/GenBank/DDBJ databases">
        <authorList>
            <person name="Fomenkov A."/>
            <person name="Dubinina G."/>
            <person name="Grabovich M."/>
            <person name="Vincze T."/>
            <person name="Roberts R.J."/>
        </authorList>
    </citation>
    <scope>NUCLEOTIDE SEQUENCE [LARGE SCALE GENOMIC DNA]</scope>
    <source>
        <strain evidence="6 7">P</strain>
    </source>
</reference>
<feature type="coiled-coil region" evidence="5">
    <location>
        <begin position="33"/>
        <end position="86"/>
    </location>
</feature>
<evidence type="ECO:0000256" key="1">
    <source>
        <dbReference type="ARBA" id="ARBA00003416"/>
    </source>
</evidence>
<reference evidence="6 7" key="2">
    <citation type="submission" date="2019-09" db="EMBL/GenBank/DDBJ databases">
        <title>Complete Genome Sequence and Methylome Analysis of free living Spirochaetas.</title>
        <authorList>
            <person name="Leshcheva N."/>
            <person name="Mikheeva N."/>
        </authorList>
    </citation>
    <scope>NUCLEOTIDE SEQUENCE [LARGE SCALE GENOMIC DNA]</scope>
    <source>
        <strain evidence="6 7">P</strain>
    </source>
</reference>
<dbReference type="PANTHER" id="PTHR30563:SF0">
    <property type="entry name" value="DNA RECOMBINATION PROTEIN RMUC"/>
    <property type="match status" value="1"/>
</dbReference>
<accession>A0A5C1Q5J1</accession>
<feature type="coiled-coil region" evidence="5">
    <location>
        <begin position="160"/>
        <end position="191"/>
    </location>
</feature>
<keyword evidence="4" id="KW-0233">DNA recombination</keyword>
<dbReference type="InterPro" id="IPR003798">
    <property type="entry name" value="DNA_recombination_RmuC"/>
</dbReference>
<evidence type="ECO:0000256" key="3">
    <source>
        <dbReference type="ARBA" id="ARBA00023054"/>
    </source>
</evidence>
<organism evidence="6 7">
    <name type="scientific">Thiospirochaeta perfilievii</name>
    <dbReference type="NCBI Taxonomy" id="252967"/>
    <lineage>
        <taxon>Bacteria</taxon>
        <taxon>Pseudomonadati</taxon>
        <taxon>Spirochaetota</taxon>
        <taxon>Spirochaetia</taxon>
        <taxon>Spirochaetales</taxon>
        <taxon>Spirochaetaceae</taxon>
        <taxon>Thiospirochaeta</taxon>
    </lineage>
</organism>
<keyword evidence="7" id="KW-1185">Reference proteome</keyword>
<dbReference type="GO" id="GO:0006310">
    <property type="term" value="P:DNA recombination"/>
    <property type="evidence" value="ECO:0007669"/>
    <property type="project" value="UniProtKB-KW"/>
</dbReference>
<dbReference type="AlphaFoldDB" id="A0A5C1Q5J1"/>
<protein>
    <submittedName>
        <fullName evidence="6">DNA recombination protein RmuC</fullName>
    </submittedName>
</protein>
<keyword evidence="3 5" id="KW-0175">Coiled coil</keyword>
<dbReference type="PANTHER" id="PTHR30563">
    <property type="entry name" value="DNA RECOMBINATION PROTEIN RMUC"/>
    <property type="match status" value="1"/>
</dbReference>
<name>A0A5C1Q5J1_9SPIO</name>
<evidence type="ECO:0000256" key="5">
    <source>
        <dbReference type="SAM" id="Coils"/>
    </source>
</evidence>
<dbReference type="RefSeq" id="WP_149566565.1">
    <property type="nucleotide sequence ID" value="NZ_CP035807.1"/>
</dbReference>
<evidence type="ECO:0000313" key="7">
    <source>
        <dbReference type="Proteomes" id="UP000323824"/>
    </source>
</evidence>
<sequence length="479" mass="54822">MTNILLGVLILVVIVNIILTIKRKVNIDIKPQLKELEDQILKFDILLEKSNKDIKEDFKTNRTEINEQAKNNREEQSTTLNSFKESQIITINSFKEEFKTNTKDLGELLEKNFTKFSMNQQDLNKNTTENIKEIKDLLQTRFTEFNKQNTDANKDSEIRLKEIKESIEKHLNHLREENTKQINEMRNTVDEKLQSTLEKRIGESFKQVSERLELVHKGLGEMQTIATGVGDLKKVLSNVKTRGILGEYQLGNILEEILSPQQYSHNVATKKGSQANVEYAVVLPGKSDEKEVWLPIDSKFPIENYERLVTAYDEGDTVGIELSRKNLIKSIESFAKDISTKYLDPPHTTDFAIMFLPVEGLFAEVLREPGIVETLQKKYKISVTGPTTLSALLSSLNMGFRTLAVQKKSSEVWKVLEEVKTEFVKFEDHLEKVHKQISSAANSIDHLKNTRTNAIIRKLKDVGTLEIEESTLNLEEVLS</sequence>
<dbReference type="Proteomes" id="UP000323824">
    <property type="component" value="Chromosome"/>
</dbReference>
<dbReference type="Pfam" id="PF02646">
    <property type="entry name" value="RmuC"/>
    <property type="match status" value="1"/>
</dbReference>
<dbReference type="EMBL" id="CP035807">
    <property type="protein sequence ID" value="QEN03305.1"/>
    <property type="molecule type" value="Genomic_DNA"/>
</dbReference>
<gene>
    <name evidence="6" type="ORF">EW093_00810</name>
</gene>
<evidence type="ECO:0000313" key="6">
    <source>
        <dbReference type="EMBL" id="QEN03305.1"/>
    </source>
</evidence>
<evidence type="ECO:0000256" key="4">
    <source>
        <dbReference type="ARBA" id="ARBA00023172"/>
    </source>
</evidence>
<comment type="similarity">
    <text evidence="2">Belongs to the RmuC family.</text>
</comment>
<evidence type="ECO:0000256" key="2">
    <source>
        <dbReference type="ARBA" id="ARBA00009840"/>
    </source>
</evidence>
<dbReference type="KEGG" id="sper:EW093_00810"/>
<proteinExistence type="inferred from homology"/>
<comment type="function">
    <text evidence="1">Involved in DNA recombination.</text>
</comment>